<evidence type="ECO:0008006" key="4">
    <source>
        <dbReference type="Google" id="ProtNLM"/>
    </source>
</evidence>
<proteinExistence type="predicted"/>
<protein>
    <recommendedName>
        <fullName evidence="4">Protein kinase domain-containing protein</fullName>
    </recommendedName>
</protein>
<gene>
    <name evidence="2" type="ORF">B0T24DRAFT_721909</name>
</gene>
<dbReference type="Proteomes" id="UP001287356">
    <property type="component" value="Unassembled WGS sequence"/>
</dbReference>
<feature type="compositionally biased region" description="Low complexity" evidence="1">
    <location>
        <begin position="13"/>
        <end position="24"/>
    </location>
</feature>
<feature type="region of interest" description="Disordered" evidence="1">
    <location>
        <begin position="390"/>
        <end position="421"/>
    </location>
</feature>
<evidence type="ECO:0000313" key="3">
    <source>
        <dbReference type="Proteomes" id="UP001287356"/>
    </source>
</evidence>
<evidence type="ECO:0000256" key="1">
    <source>
        <dbReference type="SAM" id="MobiDB-lite"/>
    </source>
</evidence>
<feature type="compositionally biased region" description="Low complexity" evidence="1">
    <location>
        <begin position="409"/>
        <end position="421"/>
    </location>
</feature>
<dbReference type="AlphaFoldDB" id="A0AAE0N2U8"/>
<feature type="compositionally biased region" description="Polar residues" evidence="1">
    <location>
        <begin position="390"/>
        <end position="401"/>
    </location>
</feature>
<dbReference type="SUPFAM" id="SSF56112">
    <property type="entry name" value="Protein kinase-like (PK-like)"/>
    <property type="match status" value="1"/>
</dbReference>
<accession>A0AAE0N2U8</accession>
<reference evidence="2" key="1">
    <citation type="journal article" date="2023" name="Mol. Phylogenet. Evol.">
        <title>Genome-scale phylogeny and comparative genomics of the fungal order Sordariales.</title>
        <authorList>
            <person name="Hensen N."/>
            <person name="Bonometti L."/>
            <person name="Westerberg I."/>
            <person name="Brannstrom I.O."/>
            <person name="Guillou S."/>
            <person name="Cros-Aarteil S."/>
            <person name="Calhoun S."/>
            <person name="Haridas S."/>
            <person name="Kuo A."/>
            <person name="Mondo S."/>
            <person name="Pangilinan J."/>
            <person name="Riley R."/>
            <person name="LaButti K."/>
            <person name="Andreopoulos B."/>
            <person name="Lipzen A."/>
            <person name="Chen C."/>
            <person name="Yan M."/>
            <person name="Daum C."/>
            <person name="Ng V."/>
            <person name="Clum A."/>
            <person name="Steindorff A."/>
            <person name="Ohm R.A."/>
            <person name="Martin F."/>
            <person name="Silar P."/>
            <person name="Natvig D.O."/>
            <person name="Lalanne C."/>
            <person name="Gautier V."/>
            <person name="Ament-Velasquez S.L."/>
            <person name="Kruys A."/>
            <person name="Hutchinson M.I."/>
            <person name="Powell A.J."/>
            <person name="Barry K."/>
            <person name="Miller A.N."/>
            <person name="Grigoriev I.V."/>
            <person name="Debuchy R."/>
            <person name="Gladieux P."/>
            <person name="Hiltunen Thoren M."/>
            <person name="Johannesson H."/>
        </authorList>
    </citation>
    <scope>NUCLEOTIDE SEQUENCE</scope>
    <source>
        <strain evidence="2">CBS 958.72</strain>
    </source>
</reference>
<keyword evidence="3" id="KW-1185">Reference proteome</keyword>
<organism evidence="2 3">
    <name type="scientific">Lasiosphaeria ovina</name>
    <dbReference type="NCBI Taxonomy" id="92902"/>
    <lineage>
        <taxon>Eukaryota</taxon>
        <taxon>Fungi</taxon>
        <taxon>Dikarya</taxon>
        <taxon>Ascomycota</taxon>
        <taxon>Pezizomycotina</taxon>
        <taxon>Sordariomycetes</taxon>
        <taxon>Sordariomycetidae</taxon>
        <taxon>Sordariales</taxon>
        <taxon>Lasiosphaeriaceae</taxon>
        <taxon>Lasiosphaeria</taxon>
    </lineage>
</organism>
<dbReference type="InterPro" id="IPR011009">
    <property type="entry name" value="Kinase-like_dom_sf"/>
</dbReference>
<feature type="region of interest" description="Disordered" evidence="1">
    <location>
        <begin position="1"/>
        <end position="32"/>
    </location>
</feature>
<dbReference type="EMBL" id="JAULSN010000006">
    <property type="protein sequence ID" value="KAK3368861.1"/>
    <property type="molecule type" value="Genomic_DNA"/>
</dbReference>
<evidence type="ECO:0000313" key="2">
    <source>
        <dbReference type="EMBL" id="KAK3368861.1"/>
    </source>
</evidence>
<comment type="caution">
    <text evidence="2">The sequence shown here is derived from an EMBL/GenBank/DDBJ whole genome shotgun (WGS) entry which is preliminary data.</text>
</comment>
<name>A0AAE0N2U8_9PEZI</name>
<reference evidence="2" key="2">
    <citation type="submission" date="2023-06" db="EMBL/GenBank/DDBJ databases">
        <authorList>
            <consortium name="Lawrence Berkeley National Laboratory"/>
            <person name="Haridas S."/>
            <person name="Hensen N."/>
            <person name="Bonometti L."/>
            <person name="Westerberg I."/>
            <person name="Brannstrom I.O."/>
            <person name="Guillou S."/>
            <person name="Cros-Aarteil S."/>
            <person name="Calhoun S."/>
            <person name="Kuo A."/>
            <person name="Mondo S."/>
            <person name="Pangilinan J."/>
            <person name="Riley R."/>
            <person name="Labutti K."/>
            <person name="Andreopoulos B."/>
            <person name="Lipzen A."/>
            <person name="Chen C."/>
            <person name="Yanf M."/>
            <person name="Daum C."/>
            <person name="Ng V."/>
            <person name="Clum A."/>
            <person name="Steindorff A."/>
            <person name="Ohm R."/>
            <person name="Martin F."/>
            <person name="Silar P."/>
            <person name="Natvig D."/>
            <person name="Lalanne C."/>
            <person name="Gautier V."/>
            <person name="Ament-Velasquez S.L."/>
            <person name="Kruys A."/>
            <person name="Hutchinson M.I."/>
            <person name="Powell A.J."/>
            <person name="Barry K."/>
            <person name="Miller A.N."/>
            <person name="Grigoriev I.V."/>
            <person name="Debuchy R."/>
            <person name="Gladieux P."/>
            <person name="Thoren M.H."/>
            <person name="Johannesson H."/>
        </authorList>
    </citation>
    <scope>NUCLEOTIDE SEQUENCE</scope>
    <source>
        <strain evidence="2">CBS 958.72</strain>
    </source>
</reference>
<sequence>MSTKAPNSKLPRSRSTSQSRSSTTDGHKPNVVASYYQPGTKLVIHAHTPPAAPPPTTKKTNKATVTETVTAPAQAPVTARWEALPHLDIVLSHPPVDTPPPPHKKSHVLNVESLISVKSCEFDDEDRVQRYGGPCLVRCHLEDDPSVSFVAKIYDAIGYQVLSMWNTDCMYRCDLDYSTEAAAYQRMPPALLGATVPGYFGSWTFSLDTGVPAHPRRWHAVRGSDNSPGRESTKHHRPLLSDAERLDMLATVLEVDVQLSHAGIMNQDLAPRNVMVLPSPTRRIVLIDFNLVEFYPPTTDPAELPMNPVDRYWTCYKFVHSGAFTRWVPASWDNDHCRAMEWLMERWAGSAKFAPLPANLGLVLKGSDLGATYQRCYDRIFKTSTATVSHSNASSNISNTSDKLKTAKTETTGKGAPSPPA</sequence>